<comment type="caution">
    <text evidence="1">The sequence shown here is derived from an EMBL/GenBank/DDBJ whole genome shotgun (WGS) entry which is preliminary data.</text>
</comment>
<accession>A0A0A3JYK4</accession>
<name>A0A0A3JYK4_9BACL</name>
<gene>
    <name evidence="1" type="ORF">CD30_01845</name>
</gene>
<evidence type="ECO:0000313" key="2">
    <source>
        <dbReference type="Proteomes" id="UP000030595"/>
    </source>
</evidence>
<proteinExistence type="predicted"/>
<sequence length="629" mass="70651">MTSTSFNPIQIQQSNIAQTQSMTLKQGQIFHGTIKKLYPDQIAEVQVGNHKFVAKLETPLKAGDSHFFQVTTINPQAELKVVSGPMAASMTMSQQINRLIESMDLPRTNEMVQLLSHFLKEQLPISKEQLLQAQNWLKLSDGVSMKDGLASIQRMVELNMPFTKDVFQAVLNGSKTNGMTLALETFTQQLQKDASIDQQTKTMLLQQLDKISKPLEGEKGGLILARSIQLLMNDTEPVANKLHALTLLKEAAILPKQATLSNWLQQSLNETIAKGQNGSLQYAGKMVQNLHNMTSENHVETMKQVKTWVQNHPFLTEHQKSELLNLVSRFESTPFSAKTNEQFTKLFHENLIKTFSTSLTNQLFSQDSNGANPKGHLLSLLNPATNETMALPQLPNLANESMNPKLQEIAIQAERQIQSNIDGNAVQQSLKTIFKHLGISYEAILNGNDDNLDNLGSQLKPQLVSLLHDGQASAQLKDAAEVLLARMNGMQLLSGENGHQHQIVMQIPVQFLGKFTEATLQWNGRMKENGKIDANYARVLFYLEMETLKETVIDMQVQNRIVTIHVYNNHEALQKTAEPLLEMLKKRLSDKDYYLSGVFIKPFEKNAPQNKIKNEKIEPTHSNGVDFRV</sequence>
<dbReference type="eggNOG" id="ENOG502Z7RX">
    <property type="taxonomic scope" value="Bacteria"/>
</dbReference>
<reference evidence="1 2" key="1">
    <citation type="submission" date="2014-02" db="EMBL/GenBank/DDBJ databases">
        <title>Draft genome sequence of Lysinibacillus massiliensis CCUG 49529.</title>
        <authorList>
            <person name="Zhang F."/>
            <person name="Wang G."/>
            <person name="Zhang L."/>
        </authorList>
    </citation>
    <scope>NUCLEOTIDE SEQUENCE [LARGE SCALE GENOMIC DNA]</scope>
    <source>
        <strain evidence="1 2">CCUG 49529</strain>
    </source>
</reference>
<evidence type="ECO:0000313" key="1">
    <source>
        <dbReference type="EMBL" id="KGR92092.1"/>
    </source>
</evidence>
<dbReference type="Proteomes" id="UP000030595">
    <property type="component" value="Unassembled WGS sequence"/>
</dbReference>
<organism evidence="1 2">
    <name type="scientific">Ureibacillus massiliensis 4400831 = CIP 108448 = CCUG 49529</name>
    <dbReference type="NCBI Taxonomy" id="1211035"/>
    <lineage>
        <taxon>Bacteria</taxon>
        <taxon>Bacillati</taxon>
        <taxon>Bacillota</taxon>
        <taxon>Bacilli</taxon>
        <taxon>Bacillales</taxon>
        <taxon>Caryophanaceae</taxon>
        <taxon>Ureibacillus</taxon>
    </lineage>
</organism>
<dbReference type="RefSeq" id="WP_036171694.1">
    <property type="nucleotide sequence ID" value="NZ_AVCZ01000002.1"/>
</dbReference>
<dbReference type="OrthoDB" id="2351076at2"/>
<protein>
    <recommendedName>
        <fullName evidence="3">Flagellar hook-length control protein-like C-terminal domain-containing protein</fullName>
    </recommendedName>
</protein>
<dbReference type="EMBL" id="JPVQ01000002">
    <property type="protein sequence ID" value="KGR92092.1"/>
    <property type="molecule type" value="Genomic_DNA"/>
</dbReference>
<evidence type="ECO:0008006" key="3">
    <source>
        <dbReference type="Google" id="ProtNLM"/>
    </source>
</evidence>
<keyword evidence="2" id="KW-1185">Reference proteome</keyword>
<dbReference type="AlphaFoldDB" id="A0A0A3JYK4"/>